<dbReference type="Pfam" id="PF00959">
    <property type="entry name" value="Phage_lysozyme"/>
    <property type="match status" value="1"/>
</dbReference>
<dbReference type="GO" id="GO:0042742">
    <property type="term" value="P:defense response to bacterium"/>
    <property type="evidence" value="ECO:0007669"/>
    <property type="project" value="UniProtKB-KW"/>
</dbReference>
<keyword evidence="8" id="KW-1185">Reference proteome</keyword>
<organism evidence="7 8">
    <name type="scientific">Caballeronia fortuita</name>
    <dbReference type="NCBI Taxonomy" id="1777138"/>
    <lineage>
        <taxon>Bacteria</taxon>
        <taxon>Pseudomonadati</taxon>
        <taxon>Pseudomonadota</taxon>
        <taxon>Betaproteobacteria</taxon>
        <taxon>Burkholderiales</taxon>
        <taxon>Burkholderiaceae</taxon>
        <taxon>Caballeronia</taxon>
    </lineage>
</organism>
<dbReference type="Proteomes" id="UP000054903">
    <property type="component" value="Unassembled WGS sequence"/>
</dbReference>
<dbReference type="GO" id="GO:0031640">
    <property type="term" value="P:killing of cells of another organism"/>
    <property type="evidence" value="ECO:0007669"/>
    <property type="project" value="UniProtKB-KW"/>
</dbReference>
<dbReference type="Gene3D" id="1.10.530.40">
    <property type="match status" value="1"/>
</dbReference>
<dbReference type="InterPro" id="IPR023346">
    <property type="entry name" value="Lysozyme-like_dom_sf"/>
</dbReference>
<dbReference type="HAMAP" id="MF_04110">
    <property type="entry name" value="ENDOLYSIN_T4"/>
    <property type="match status" value="1"/>
</dbReference>
<evidence type="ECO:0000313" key="8">
    <source>
        <dbReference type="Proteomes" id="UP000054903"/>
    </source>
</evidence>
<dbReference type="SUPFAM" id="SSF53955">
    <property type="entry name" value="Lysozyme-like"/>
    <property type="match status" value="1"/>
</dbReference>
<reference evidence="7" key="1">
    <citation type="submission" date="2016-01" db="EMBL/GenBank/DDBJ databases">
        <authorList>
            <person name="Peeters C."/>
        </authorList>
    </citation>
    <scope>NUCLEOTIDE SEQUENCE</scope>
    <source>
        <strain evidence="7">LMG 29320</strain>
    </source>
</reference>
<evidence type="ECO:0000256" key="1">
    <source>
        <dbReference type="ARBA" id="ARBA00000632"/>
    </source>
</evidence>
<dbReference type="GO" id="GO:0016998">
    <property type="term" value="P:cell wall macromolecule catabolic process"/>
    <property type="evidence" value="ECO:0007669"/>
    <property type="project" value="InterPro"/>
</dbReference>
<keyword evidence="3 6" id="KW-0081">Bacteriolytic enzyme</keyword>
<name>A0A158D140_9BURK</name>
<keyword evidence="4 6" id="KW-0378">Hydrolase</keyword>
<proteinExistence type="inferred from homology"/>
<dbReference type="GO" id="GO:0009253">
    <property type="term" value="P:peptidoglycan catabolic process"/>
    <property type="evidence" value="ECO:0007669"/>
    <property type="project" value="InterPro"/>
</dbReference>
<accession>A0A158D140</accession>
<comment type="similarity">
    <text evidence="6">Belongs to the glycosyl hydrolase 24 family.</text>
</comment>
<dbReference type="PANTHER" id="PTHR38107">
    <property type="match status" value="1"/>
</dbReference>
<keyword evidence="5 6" id="KW-0326">Glycosidase</keyword>
<dbReference type="EC" id="3.2.1.17" evidence="6"/>
<evidence type="ECO:0000256" key="3">
    <source>
        <dbReference type="ARBA" id="ARBA00022638"/>
    </source>
</evidence>
<dbReference type="AlphaFoldDB" id="A0A158D140"/>
<dbReference type="InterPro" id="IPR034690">
    <property type="entry name" value="Endolysin_T4_type"/>
</dbReference>
<keyword evidence="2 6" id="KW-0929">Antimicrobial</keyword>
<dbReference type="InterPro" id="IPR051018">
    <property type="entry name" value="Bacteriophage_GH24"/>
</dbReference>
<dbReference type="InterPro" id="IPR023347">
    <property type="entry name" value="Lysozyme_dom_sf"/>
</dbReference>
<dbReference type="STRING" id="1777138.AWB77_04765"/>
<protein>
    <recommendedName>
        <fullName evidence="6">Lysozyme</fullName>
        <ecNumber evidence="6">3.2.1.17</ecNumber>
    </recommendedName>
</protein>
<comment type="catalytic activity">
    <reaction evidence="1 6">
        <text>Hydrolysis of (1-&gt;4)-beta-linkages between N-acetylmuramic acid and N-acetyl-D-glucosamine residues in a peptidoglycan and between N-acetyl-D-glucosamine residues in chitodextrins.</text>
        <dbReference type="EC" id="3.2.1.17"/>
    </reaction>
</comment>
<comment type="caution">
    <text evidence="7">The sequence shown here is derived from an EMBL/GenBank/DDBJ whole genome shotgun (WGS) entry which is preliminary data.</text>
</comment>
<evidence type="ECO:0000256" key="6">
    <source>
        <dbReference type="RuleBase" id="RU003788"/>
    </source>
</evidence>
<gene>
    <name evidence="7" type="ORF">AWB77_04765</name>
</gene>
<evidence type="ECO:0000256" key="5">
    <source>
        <dbReference type="ARBA" id="ARBA00023295"/>
    </source>
</evidence>
<dbReference type="GO" id="GO:0003796">
    <property type="term" value="F:lysozyme activity"/>
    <property type="evidence" value="ECO:0007669"/>
    <property type="project" value="UniProtKB-EC"/>
</dbReference>
<dbReference type="OrthoDB" id="5327667at2"/>
<evidence type="ECO:0000313" key="7">
    <source>
        <dbReference type="EMBL" id="SAK88269.1"/>
    </source>
</evidence>
<dbReference type="EMBL" id="FCNX02000013">
    <property type="protein sequence ID" value="SAK88269.1"/>
    <property type="molecule type" value="Genomic_DNA"/>
</dbReference>
<dbReference type="InterPro" id="IPR002196">
    <property type="entry name" value="Glyco_hydro_24"/>
</dbReference>
<evidence type="ECO:0000256" key="4">
    <source>
        <dbReference type="ARBA" id="ARBA00022801"/>
    </source>
</evidence>
<sequence length="174" mass="18558">MATQAQQPSKGTGKKVTLAASIGVAASAALVALTASQEGVSLKPYNDRLANNIQTVCFGETNVAMRSYTLPECKQMLSDSLAGYASEVRAITPGFDKLSDGQKVAVLDLAYNIGVPNYRGSTLRKRYVARDFPGACSEFIKWRFVAGKDCAIAANRCGGIVTRRELEAQACRGN</sequence>
<evidence type="ECO:0000256" key="2">
    <source>
        <dbReference type="ARBA" id="ARBA00022529"/>
    </source>
</evidence>
<dbReference type="PANTHER" id="PTHR38107:SF3">
    <property type="entry name" value="LYSOZYME RRRD-RELATED"/>
    <property type="match status" value="1"/>
</dbReference>
<dbReference type="RefSeq" id="WP_061136856.1">
    <property type="nucleotide sequence ID" value="NZ_FCNX02000013.1"/>
</dbReference>